<comment type="caution">
    <text evidence="1">The sequence shown here is derived from an EMBL/GenBank/DDBJ whole genome shotgun (WGS) entry which is preliminary data.</text>
</comment>
<sequence length="289" mass="31613">MYKKKIKLILLTLLWGGTFSQSLLSQVIITSSNVNADSKTTSKSADLILNSPDKSFLPNRVALSSLNSPLPLAEDLTEIQNGTIVYNTTTNLGFSSGLYLWQDNKWNVLLTSHGKKQDFSNLVYKQTKKGELYKLPYVSSNGSGIEIPTFTEKFVVPKDGTILISTLIYTQMSADASTFAQIGNTFFTIQITDITPGTAEQGTVTKFYAGCTPLSMKPIPGSSSIGINNNPTSATAFTSMRVIANHSYEVKVLGEEGWNQAATVYAGNFEWNIYEANSALKIDFQSDAY</sequence>
<accession>A0A563DEU6</accession>
<dbReference type="AlphaFoldDB" id="A0A563DEU6"/>
<protein>
    <submittedName>
        <fullName evidence="1">Uncharacterized protein</fullName>
    </submittedName>
</protein>
<dbReference type="RefSeq" id="WP_146292369.1">
    <property type="nucleotide sequence ID" value="NZ_SELH01000017.1"/>
</dbReference>
<evidence type="ECO:0000313" key="2">
    <source>
        <dbReference type="Proteomes" id="UP000319499"/>
    </source>
</evidence>
<keyword evidence="2" id="KW-1185">Reference proteome</keyword>
<reference evidence="1 2" key="1">
    <citation type="submission" date="2019-02" db="EMBL/GenBank/DDBJ databases">
        <title>Apibacter muscae sp. nov.: a novel member of the house fly microbiota.</title>
        <authorList>
            <person name="Park R."/>
        </authorList>
    </citation>
    <scope>NUCLEOTIDE SEQUENCE [LARGE SCALE GENOMIC DNA]</scope>
    <source>
        <strain evidence="1 2">AL1</strain>
    </source>
</reference>
<dbReference type="OrthoDB" id="933310at2"/>
<name>A0A563DEU6_9FLAO</name>
<organism evidence="1 2">
    <name type="scientific">Apibacter muscae</name>
    <dbReference type="NCBI Taxonomy" id="2509004"/>
    <lineage>
        <taxon>Bacteria</taxon>
        <taxon>Pseudomonadati</taxon>
        <taxon>Bacteroidota</taxon>
        <taxon>Flavobacteriia</taxon>
        <taxon>Flavobacteriales</taxon>
        <taxon>Weeksellaceae</taxon>
        <taxon>Apibacter</taxon>
    </lineage>
</organism>
<dbReference type="EMBL" id="SELH01000017">
    <property type="protein sequence ID" value="TWP28745.1"/>
    <property type="molecule type" value="Genomic_DNA"/>
</dbReference>
<dbReference type="Proteomes" id="UP000319499">
    <property type="component" value="Unassembled WGS sequence"/>
</dbReference>
<evidence type="ECO:0000313" key="1">
    <source>
        <dbReference type="EMBL" id="TWP28745.1"/>
    </source>
</evidence>
<gene>
    <name evidence="1" type="ORF">ETU09_05365</name>
</gene>
<proteinExistence type="predicted"/>